<protein>
    <recommendedName>
        <fullName evidence="5">Pentatricopeptide repeat-containing protein</fullName>
    </recommendedName>
</protein>
<evidence type="ECO:0000313" key="3">
    <source>
        <dbReference type="EMBL" id="KAH7284301.1"/>
    </source>
</evidence>
<dbReference type="FunFam" id="1.25.40.10:FF:000031">
    <property type="entry name" value="Pentatricopeptide repeat-containing protein mitochondrial"/>
    <property type="match status" value="1"/>
</dbReference>
<proteinExistence type="predicted"/>
<comment type="caution">
    <text evidence="3">The sequence shown here is derived from an EMBL/GenBank/DDBJ whole genome shotgun (WGS) entry which is preliminary data.</text>
</comment>
<dbReference type="GO" id="GO:0048731">
    <property type="term" value="P:system development"/>
    <property type="evidence" value="ECO:0007669"/>
    <property type="project" value="UniProtKB-ARBA"/>
</dbReference>
<dbReference type="InterPro" id="IPR011990">
    <property type="entry name" value="TPR-like_helical_dom_sf"/>
</dbReference>
<dbReference type="SUPFAM" id="SSF48452">
    <property type="entry name" value="TPR-like"/>
    <property type="match status" value="1"/>
</dbReference>
<dbReference type="Pfam" id="PF01535">
    <property type="entry name" value="PPR"/>
    <property type="match status" value="3"/>
</dbReference>
<dbReference type="InterPro" id="IPR002885">
    <property type="entry name" value="PPR_rpt"/>
</dbReference>
<dbReference type="FunFam" id="1.25.40.10:FF:000343">
    <property type="entry name" value="Pentatricopeptide repeat-containing protein At3g58590"/>
    <property type="match status" value="1"/>
</dbReference>
<dbReference type="FunFam" id="1.25.40.10:FF:000073">
    <property type="entry name" value="Pentatricopeptide repeat-containing protein chloroplastic"/>
    <property type="match status" value="1"/>
</dbReference>
<dbReference type="OrthoDB" id="185373at2759"/>
<dbReference type="PROSITE" id="PS51375">
    <property type="entry name" value="PPR"/>
    <property type="match status" value="6"/>
</dbReference>
<gene>
    <name evidence="3" type="ORF">KP509_34G047900</name>
</gene>
<feature type="repeat" description="PPR" evidence="2">
    <location>
        <begin position="310"/>
        <end position="344"/>
    </location>
</feature>
<feature type="repeat" description="PPR" evidence="2">
    <location>
        <begin position="106"/>
        <end position="140"/>
    </location>
</feature>
<dbReference type="InterPro" id="IPR046960">
    <property type="entry name" value="PPR_At4g14850-like_plant"/>
</dbReference>
<feature type="repeat" description="PPR" evidence="2">
    <location>
        <begin position="514"/>
        <end position="548"/>
    </location>
</feature>
<dbReference type="FunFam" id="1.25.40.10:FF:000158">
    <property type="entry name" value="pentatricopeptide repeat-containing protein At2g33680"/>
    <property type="match status" value="1"/>
</dbReference>
<feature type="repeat" description="PPR" evidence="2">
    <location>
        <begin position="208"/>
        <end position="242"/>
    </location>
</feature>
<evidence type="ECO:0000256" key="2">
    <source>
        <dbReference type="PROSITE-ProRule" id="PRU00708"/>
    </source>
</evidence>
<dbReference type="GO" id="GO:0003723">
    <property type="term" value="F:RNA binding"/>
    <property type="evidence" value="ECO:0007669"/>
    <property type="project" value="InterPro"/>
</dbReference>
<name>A0A8T2QM10_CERRI</name>
<dbReference type="OMA" id="SNYVVYR"/>
<dbReference type="GO" id="GO:0009451">
    <property type="term" value="P:RNA modification"/>
    <property type="evidence" value="ECO:0007669"/>
    <property type="project" value="InterPro"/>
</dbReference>
<dbReference type="AlphaFoldDB" id="A0A8T2QM10"/>
<organism evidence="3 4">
    <name type="scientific">Ceratopteris richardii</name>
    <name type="common">Triangle waterfern</name>
    <dbReference type="NCBI Taxonomy" id="49495"/>
    <lineage>
        <taxon>Eukaryota</taxon>
        <taxon>Viridiplantae</taxon>
        <taxon>Streptophyta</taxon>
        <taxon>Embryophyta</taxon>
        <taxon>Tracheophyta</taxon>
        <taxon>Polypodiopsida</taxon>
        <taxon>Polypodiidae</taxon>
        <taxon>Polypodiales</taxon>
        <taxon>Pteridineae</taxon>
        <taxon>Pteridaceae</taxon>
        <taxon>Parkerioideae</taxon>
        <taxon>Ceratopteris</taxon>
    </lineage>
</organism>
<sequence length="778" mass="86629">MYARTSNLDCTNAWVDHTPPATEQLDEFHAVTVRPVFRDCNELIKSLKQSGMRKNLDQGRLVHAHCVKTGSLTRNVYLDTALLDMYAKCGALEKAQLVFEDLSEPDTAIWNVLISAYVEHGLSHEALHCLEGMQKQGISPSAITYVFLLKACGRLGALQKGEQLHVEASRKGLLENNTVLRTALVDMYAKCGALVKCQEAFDELPSRDVVSWNALISGYVQYGFDDKVMECFQHMRHEGLKPDVVTYICVLKACAGIKDLKVGEEIHHEVSKLGWGQRNILLGTALVDMYSECSELGKARQVFDDLPARDVPLWNALISGYVQHGFDKEALDCYGQMCRDKLPPNPVTFVSVLKACGNLRAADQGKEVHAEICRQGLLEKDVVLVTALVDMYASCGQLPKARAVFDEFPNRDVTSWTALINAYIQQNQGEEALRCLESMYSEGLSPNAVTFACILKACGSIGAVENGKKIHMEIDRQGLLKKSSVLCTALVDMYAKCGLLAIAQNVLDNLPSRDVTCWTALMSGYAQYGLIDEALLSYERMRDEGLSPDLDNFLCIVRTCGSLGAVRKGDELYTEIDNLGLLDRHAVLGIVLIDMYAKCGALTRSREVFNKLTRQDVVSWTALIAGYTQFGMTNFVFDLFNRMRKTFVEPNEVTFIVLLNACSHAGLVEEGKFFFKLMCTVYKITPTLEHYTCMVDLFFRAGDFNYALSLIERVPSSDYLLLWLSLLNASGRWANINVGELAFECAMQLDENCAATYAFTNNLYAAIGMQQEAGTLWH</sequence>
<reference evidence="3" key="1">
    <citation type="submission" date="2021-08" db="EMBL/GenBank/DDBJ databases">
        <title>WGS assembly of Ceratopteris richardii.</title>
        <authorList>
            <person name="Marchant D.B."/>
            <person name="Chen G."/>
            <person name="Jenkins J."/>
            <person name="Shu S."/>
            <person name="Leebens-Mack J."/>
            <person name="Grimwood J."/>
            <person name="Schmutz J."/>
            <person name="Soltis P."/>
            <person name="Soltis D."/>
            <person name="Chen Z.-H."/>
        </authorList>
    </citation>
    <scope>NUCLEOTIDE SEQUENCE</scope>
    <source>
        <strain evidence="3">Whitten #5841</strain>
        <tissue evidence="3">Leaf</tissue>
    </source>
</reference>
<evidence type="ECO:0000256" key="1">
    <source>
        <dbReference type="ARBA" id="ARBA00022737"/>
    </source>
</evidence>
<keyword evidence="1" id="KW-0677">Repeat</keyword>
<dbReference type="PANTHER" id="PTHR47926:SF382">
    <property type="entry name" value="PENTACOTRIPEPTIDE-REPEAT REGION OF PRORP DOMAIN-CONTAINING PROTEIN"/>
    <property type="match status" value="1"/>
</dbReference>
<dbReference type="Gene3D" id="1.25.40.10">
    <property type="entry name" value="Tetratricopeptide repeat domain"/>
    <property type="match status" value="5"/>
</dbReference>
<dbReference type="NCBIfam" id="TIGR00756">
    <property type="entry name" value="PPR"/>
    <property type="match status" value="6"/>
</dbReference>
<dbReference type="FunFam" id="1.25.40.10:FF:000436">
    <property type="entry name" value="Pentatricopeptide repeat-containing protein At5g39350 family"/>
    <property type="match status" value="1"/>
</dbReference>
<evidence type="ECO:0000313" key="4">
    <source>
        <dbReference type="Proteomes" id="UP000825935"/>
    </source>
</evidence>
<feature type="repeat" description="PPR" evidence="2">
    <location>
        <begin position="412"/>
        <end position="446"/>
    </location>
</feature>
<feature type="repeat" description="PPR" evidence="2">
    <location>
        <begin position="616"/>
        <end position="650"/>
    </location>
</feature>
<keyword evidence="4" id="KW-1185">Reference proteome</keyword>
<dbReference type="EMBL" id="CM035439">
    <property type="protein sequence ID" value="KAH7284301.1"/>
    <property type="molecule type" value="Genomic_DNA"/>
</dbReference>
<dbReference type="Proteomes" id="UP000825935">
    <property type="component" value="Chromosome 34"/>
</dbReference>
<accession>A0A8T2QM10</accession>
<evidence type="ECO:0008006" key="5">
    <source>
        <dbReference type="Google" id="ProtNLM"/>
    </source>
</evidence>
<dbReference type="PANTHER" id="PTHR47926">
    <property type="entry name" value="PENTATRICOPEPTIDE REPEAT-CONTAINING PROTEIN"/>
    <property type="match status" value="1"/>
</dbReference>
<dbReference type="Pfam" id="PF13041">
    <property type="entry name" value="PPR_2"/>
    <property type="match status" value="5"/>
</dbReference>